<accession>A0A099NK32</accession>
<comment type="caution">
    <text evidence="2">The sequence shown here is derived from an EMBL/GenBank/DDBJ whole genome shotgun (WGS) entry which is preliminary data.</text>
</comment>
<name>A0A099NK32_PICKU</name>
<evidence type="ECO:0000313" key="2">
    <source>
        <dbReference type="EMBL" id="KGK32311.1"/>
    </source>
</evidence>
<sequence>MDVARIQNPLSISQRHKN</sequence>
<dbReference type="HOGENOM" id="CLU_3430997_0_0_1"/>
<protein>
    <submittedName>
        <fullName evidence="2">Uncharacterized protein</fullName>
    </submittedName>
</protein>
<evidence type="ECO:0000313" key="3">
    <source>
        <dbReference type="Proteomes" id="UP000029867"/>
    </source>
</evidence>
<reference evidence="3" key="1">
    <citation type="journal article" date="2014" name="Microb. Cell Fact.">
        <title>Exploiting Issatchenkia orientalis SD108 for succinic acid production.</title>
        <authorList>
            <person name="Xiao H."/>
            <person name="Shao Z."/>
            <person name="Jiang Y."/>
            <person name="Dole S."/>
            <person name="Zhao H."/>
        </authorList>
    </citation>
    <scope>NUCLEOTIDE SEQUENCE [LARGE SCALE GENOMIC DNA]</scope>
    <source>
        <strain evidence="3">SD108</strain>
    </source>
</reference>
<evidence type="ECO:0000313" key="1">
    <source>
        <dbReference type="EMBL" id="KGK32310.1"/>
    </source>
</evidence>
<dbReference type="EMBL" id="JQFK01002432">
    <property type="protein sequence ID" value="KGK32311.1"/>
    <property type="molecule type" value="Genomic_DNA"/>
</dbReference>
<proteinExistence type="predicted"/>
<dbReference type="Proteomes" id="UP000029867">
    <property type="component" value="Unassembled WGS sequence"/>
</dbReference>
<reference evidence="2" key="2">
    <citation type="submission" date="2014-08" db="EMBL/GenBank/DDBJ databases">
        <title>Exploiting Issatchenkia orientalis SD108 for Succinic Acid Production.</title>
        <authorList>
            <person name="Xiao H."/>
            <person name="Shao Z."/>
            <person name="Jiang Y."/>
            <person name="Dole S."/>
            <person name="Zhao H."/>
        </authorList>
    </citation>
    <scope>NUCLEOTIDE SEQUENCE [LARGE SCALE GENOMIC DNA]</scope>
    <source>
        <strain evidence="2">SD108</strain>
    </source>
</reference>
<gene>
    <name evidence="2" type="ORF">JL09_g7082</name>
    <name evidence="1" type="ORF">JL09_g7083</name>
</gene>
<dbReference type="EMBL" id="JQFK01002433">
    <property type="protein sequence ID" value="KGK32310.1"/>
    <property type="molecule type" value="Genomic_DNA"/>
</dbReference>
<dbReference type="AlphaFoldDB" id="A0A099NK32"/>
<organism evidence="2 3">
    <name type="scientific">Pichia kudriavzevii</name>
    <name type="common">Yeast</name>
    <name type="synonym">Issatchenkia orientalis</name>
    <dbReference type="NCBI Taxonomy" id="4909"/>
    <lineage>
        <taxon>Eukaryota</taxon>
        <taxon>Fungi</taxon>
        <taxon>Dikarya</taxon>
        <taxon>Ascomycota</taxon>
        <taxon>Saccharomycotina</taxon>
        <taxon>Pichiomycetes</taxon>
        <taxon>Pichiales</taxon>
        <taxon>Pichiaceae</taxon>
        <taxon>Pichia</taxon>
    </lineage>
</organism>